<dbReference type="AlphaFoldDB" id="A0A1M6DJ92"/>
<name>A0A1M6DJ92_9FLAO</name>
<proteinExistence type="predicted"/>
<gene>
    <name evidence="1" type="ORF">SAMN04488096_10431</name>
</gene>
<sequence length="380" mass="42955">MLNDYYPFGMLLPGRHGNTSDYRYGFNGMELDNEIKGEGNSYDFGARMLDPRVGRWFASDPARAKTPGLTPYRFGFNNPIRYKDPNGKWEEDGHYWTIFALGISMGLDLVTAQHIAAEAEHYDHHVSSNGNFSFNGFGFTWNNNDGTINDTFALVGTWAIPGKQEKFHGLTNGSQYEVWRNARNAILLDGDLKGLHTLGDAFAHSKPGDGEKMFGKKRTFYFNGKIYTFPITLEHALDGAEEGGDVTDDISNHRVAYLAYVNAAVQVFQDELFMHSDKVTGSPDLDLFEYIANSGASKNDNIYLFKRYIDYKGGQTTFTYDLKDKNQYNNFIRYLAKKGMHTEITNGTRTETIKRGGRTINLEIKTQTLTITKDEEDGNN</sequence>
<dbReference type="NCBIfam" id="TIGR03696">
    <property type="entry name" value="Rhs_assc_core"/>
    <property type="match status" value="1"/>
</dbReference>
<dbReference type="EMBL" id="FQYY01000004">
    <property type="protein sequence ID" value="SHI73374.1"/>
    <property type="molecule type" value="Genomic_DNA"/>
</dbReference>
<organism evidence="1 2">
    <name type="scientific">Mesonia phycicola</name>
    <dbReference type="NCBI Taxonomy" id="579105"/>
    <lineage>
        <taxon>Bacteria</taxon>
        <taxon>Pseudomonadati</taxon>
        <taxon>Bacteroidota</taxon>
        <taxon>Flavobacteriia</taxon>
        <taxon>Flavobacteriales</taxon>
        <taxon>Flavobacteriaceae</taxon>
        <taxon>Mesonia</taxon>
    </lineage>
</organism>
<dbReference type="InterPro" id="IPR050708">
    <property type="entry name" value="T6SS_VgrG/RHS"/>
</dbReference>
<reference evidence="1" key="1">
    <citation type="submission" date="2016-11" db="EMBL/GenBank/DDBJ databases">
        <authorList>
            <person name="Jaros S."/>
            <person name="Januszkiewicz K."/>
            <person name="Wedrychowicz H."/>
        </authorList>
    </citation>
    <scope>NUCLEOTIDE SEQUENCE [LARGE SCALE GENOMIC DNA]</scope>
    <source>
        <strain evidence="1">DSM 21425</strain>
    </source>
</reference>
<dbReference type="Proteomes" id="UP000184225">
    <property type="component" value="Unassembled WGS sequence"/>
</dbReference>
<dbReference type="PANTHER" id="PTHR32305:SF15">
    <property type="entry name" value="PROTEIN RHSA-RELATED"/>
    <property type="match status" value="1"/>
</dbReference>
<accession>A0A1M6DJ92</accession>
<dbReference type="RefSeq" id="WP_073149492.1">
    <property type="nucleotide sequence ID" value="NZ_FQYY01000004.1"/>
</dbReference>
<keyword evidence="2" id="KW-1185">Reference proteome</keyword>
<dbReference type="STRING" id="579105.SAMN04488096_10431"/>
<dbReference type="Gene3D" id="2.180.10.10">
    <property type="entry name" value="RHS repeat-associated core"/>
    <property type="match status" value="1"/>
</dbReference>
<dbReference type="OrthoDB" id="2972467at2"/>
<evidence type="ECO:0000313" key="2">
    <source>
        <dbReference type="Proteomes" id="UP000184225"/>
    </source>
</evidence>
<dbReference type="InterPro" id="IPR022385">
    <property type="entry name" value="Rhs_assc_core"/>
</dbReference>
<evidence type="ECO:0000313" key="1">
    <source>
        <dbReference type="EMBL" id="SHI73374.1"/>
    </source>
</evidence>
<dbReference type="PANTHER" id="PTHR32305">
    <property type="match status" value="1"/>
</dbReference>
<protein>
    <submittedName>
        <fullName evidence="1">RHS repeat-associated core domain-containing protein</fullName>
    </submittedName>
</protein>